<gene>
    <name evidence="2" type="ORF">RhiirA1_467969</name>
</gene>
<feature type="coiled-coil region" evidence="1">
    <location>
        <begin position="96"/>
        <end position="167"/>
    </location>
</feature>
<dbReference type="EMBL" id="LLXH01001140">
    <property type="protein sequence ID" value="PKC60473.1"/>
    <property type="molecule type" value="Genomic_DNA"/>
</dbReference>
<keyword evidence="1" id="KW-0175">Coiled coil</keyword>
<evidence type="ECO:0000313" key="2">
    <source>
        <dbReference type="EMBL" id="PKC60473.1"/>
    </source>
</evidence>
<evidence type="ECO:0000256" key="1">
    <source>
        <dbReference type="SAM" id="Coils"/>
    </source>
</evidence>
<organism evidence="2 3">
    <name type="scientific">Rhizophagus irregularis</name>
    <dbReference type="NCBI Taxonomy" id="588596"/>
    <lineage>
        <taxon>Eukaryota</taxon>
        <taxon>Fungi</taxon>
        <taxon>Fungi incertae sedis</taxon>
        <taxon>Mucoromycota</taxon>
        <taxon>Glomeromycotina</taxon>
        <taxon>Glomeromycetes</taxon>
        <taxon>Glomerales</taxon>
        <taxon>Glomeraceae</taxon>
        <taxon>Rhizophagus</taxon>
    </lineage>
</organism>
<evidence type="ECO:0000313" key="3">
    <source>
        <dbReference type="Proteomes" id="UP000232688"/>
    </source>
</evidence>
<accession>A0A2N0RAZ4</accession>
<dbReference type="AlphaFoldDB" id="A0A2N0RAZ4"/>
<dbReference type="VEuPathDB" id="FungiDB:RhiirA1_467969"/>
<sequence>MSLKLPEEALVKFIQLNGANEIFEISTDFLNEIKSYLQIYILDIVNCFGITQDPNIKDYMMVLDYCENKKLLFKLLKYVKDLDQRFLIYYERWDANAEHRQTAEELYKILKELHEEDKKFNNEIRCQMREYDSPSVSENLISECFDVQFYESDLNEINQEEDNLNNES</sequence>
<dbReference type="Proteomes" id="UP000232688">
    <property type="component" value="Unassembled WGS sequence"/>
</dbReference>
<protein>
    <submittedName>
        <fullName evidence="2">Uncharacterized protein</fullName>
    </submittedName>
</protein>
<name>A0A2N0RAZ4_9GLOM</name>
<comment type="caution">
    <text evidence="2">The sequence shown here is derived from an EMBL/GenBank/DDBJ whole genome shotgun (WGS) entry which is preliminary data.</text>
</comment>
<dbReference type="SUPFAM" id="SSF56112">
    <property type="entry name" value="Protein kinase-like (PK-like)"/>
    <property type="match status" value="1"/>
</dbReference>
<reference evidence="2 3" key="1">
    <citation type="submission" date="2017-10" db="EMBL/GenBank/DDBJ databases">
        <title>Extensive intraspecific genome diversity in a model arbuscular mycorrhizal fungus.</title>
        <authorList>
            <person name="Chen E.C.H."/>
            <person name="Morin E."/>
            <person name="Baudet D."/>
            <person name="Noel J."/>
            <person name="Ndikumana S."/>
            <person name="Charron P."/>
            <person name="St-Onge C."/>
            <person name="Giorgi J."/>
            <person name="Grigoriev I.V."/>
            <person name="Roux C."/>
            <person name="Martin F.M."/>
            <person name="Corradi N."/>
        </authorList>
    </citation>
    <scope>NUCLEOTIDE SEQUENCE [LARGE SCALE GENOMIC DNA]</scope>
    <source>
        <strain evidence="2 3">A1</strain>
    </source>
</reference>
<dbReference type="InterPro" id="IPR011009">
    <property type="entry name" value="Kinase-like_dom_sf"/>
</dbReference>
<reference evidence="2 3" key="2">
    <citation type="submission" date="2017-10" db="EMBL/GenBank/DDBJ databases">
        <title>Genome analyses suggest a sexual origin of heterokaryosis in a supposedly ancient asexual fungus.</title>
        <authorList>
            <person name="Corradi N."/>
            <person name="Sedzielewska K."/>
            <person name="Noel J."/>
            <person name="Charron P."/>
            <person name="Farinelli L."/>
            <person name="Marton T."/>
            <person name="Kruger M."/>
            <person name="Pelin A."/>
            <person name="Brachmann A."/>
            <person name="Corradi N."/>
        </authorList>
    </citation>
    <scope>NUCLEOTIDE SEQUENCE [LARGE SCALE GENOMIC DNA]</scope>
    <source>
        <strain evidence="2 3">A1</strain>
    </source>
</reference>
<proteinExistence type="predicted"/>